<dbReference type="Gene3D" id="3.40.50.1820">
    <property type="entry name" value="alpha/beta hydrolase"/>
    <property type="match status" value="1"/>
</dbReference>
<gene>
    <name evidence="3" type="ORF">HYFRA_00008637</name>
</gene>
<dbReference type="Pfam" id="PF12697">
    <property type="entry name" value="Abhydrolase_6"/>
    <property type="match status" value="1"/>
</dbReference>
<feature type="domain" description="AB hydrolase-1" evidence="2">
    <location>
        <begin position="73"/>
        <end position="379"/>
    </location>
</feature>
<name>A0A9N9KY66_9HELO</name>
<evidence type="ECO:0000313" key="4">
    <source>
        <dbReference type="Proteomes" id="UP000696280"/>
    </source>
</evidence>
<feature type="region of interest" description="Disordered" evidence="1">
    <location>
        <begin position="1"/>
        <end position="67"/>
    </location>
</feature>
<organism evidence="3 4">
    <name type="scientific">Hymenoscyphus fraxineus</name>
    <dbReference type="NCBI Taxonomy" id="746836"/>
    <lineage>
        <taxon>Eukaryota</taxon>
        <taxon>Fungi</taxon>
        <taxon>Dikarya</taxon>
        <taxon>Ascomycota</taxon>
        <taxon>Pezizomycotina</taxon>
        <taxon>Leotiomycetes</taxon>
        <taxon>Helotiales</taxon>
        <taxon>Helotiaceae</taxon>
        <taxon>Hymenoscyphus</taxon>
    </lineage>
</organism>
<feature type="compositionally biased region" description="Low complexity" evidence="1">
    <location>
        <begin position="36"/>
        <end position="55"/>
    </location>
</feature>
<keyword evidence="4" id="KW-1185">Reference proteome</keyword>
<protein>
    <recommendedName>
        <fullName evidence="2">AB hydrolase-1 domain-containing protein</fullName>
    </recommendedName>
</protein>
<dbReference type="InterPro" id="IPR000073">
    <property type="entry name" value="AB_hydrolase_1"/>
</dbReference>
<accession>A0A9N9KY66</accession>
<dbReference type="EMBL" id="CAJVRL010000058">
    <property type="protein sequence ID" value="CAG8954948.1"/>
    <property type="molecule type" value="Genomic_DNA"/>
</dbReference>
<dbReference type="OrthoDB" id="3466836at2759"/>
<dbReference type="InterPro" id="IPR029058">
    <property type="entry name" value="AB_hydrolase_fold"/>
</dbReference>
<comment type="caution">
    <text evidence="3">The sequence shown here is derived from an EMBL/GenBank/DDBJ whole genome shotgun (WGS) entry which is preliminary data.</text>
</comment>
<feature type="compositionally biased region" description="Low complexity" evidence="1">
    <location>
        <begin position="10"/>
        <end position="19"/>
    </location>
</feature>
<evidence type="ECO:0000259" key="2">
    <source>
        <dbReference type="Pfam" id="PF12697"/>
    </source>
</evidence>
<evidence type="ECO:0000256" key="1">
    <source>
        <dbReference type="SAM" id="MobiDB-lite"/>
    </source>
</evidence>
<dbReference type="SUPFAM" id="SSF53474">
    <property type="entry name" value="alpha/beta-Hydrolases"/>
    <property type="match status" value="1"/>
</dbReference>
<dbReference type="AlphaFoldDB" id="A0A9N9KY66"/>
<reference evidence="3" key="1">
    <citation type="submission" date="2021-07" db="EMBL/GenBank/DDBJ databases">
        <authorList>
            <person name="Durling M."/>
        </authorList>
    </citation>
    <scope>NUCLEOTIDE SEQUENCE</scope>
</reference>
<dbReference type="Proteomes" id="UP000696280">
    <property type="component" value="Unassembled WGS sequence"/>
</dbReference>
<sequence length="390" mass="42736">MSTSIPPPQSQSQPTIIPSIPIPEPKFLTLPHKPDSPISYTFIPSSSSSSSFSSSNKDEDKNKNTNTNNRNLILFLNGLGLPAESWIPSIKILLGKRGFGAGEGGEKWKEDGYPAILTYDRFGQGLTTSRDPLDGTVGRERGHTLKDMVRDLEELLRVVVTTHISISHSSQEQEANKEDGIRLLIVGASIGVPLLRLYASSPTRPFPLSGALLLDSNIANTAYSSILPAPDSPAFTSNPERYLGGECSEPECSEPECTIEEYTTSRGIFVRMFDFDVPNKEGLDRRSSPDLLPSSMGPRLDGGGGVEMTVVGHDSGVFIEGSWERVGVHRRVGFLVDRFWKQYNQDLTQLTTPEKCRGPIIAKGCGHFIQEDDPGFVAEEVWGLMARLGW</sequence>
<evidence type="ECO:0000313" key="3">
    <source>
        <dbReference type="EMBL" id="CAG8954948.1"/>
    </source>
</evidence>
<proteinExistence type="predicted"/>